<name>A0A4S2MQI6_9PEZI</name>
<dbReference type="Gene3D" id="3.40.50.150">
    <property type="entry name" value="Vaccinia Virus protein VP39"/>
    <property type="match status" value="1"/>
</dbReference>
<keyword evidence="2" id="KW-1185">Reference proteome</keyword>
<evidence type="ECO:0000313" key="1">
    <source>
        <dbReference type="EMBL" id="TGZ79502.1"/>
    </source>
</evidence>
<dbReference type="SUPFAM" id="SSF53335">
    <property type="entry name" value="S-adenosyl-L-methionine-dependent methyltransferases"/>
    <property type="match status" value="1"/>
</dbReference>
<dbReference type="OrthoDB" id="2013972at2759"/>
<dbReference type="InParanoid" id="A0A4S2MQI6"/>
<evidence type="ECO:0008006" key="3">
    <source>
        <dbReference type="Google" id="ProtNLM"/>
    </source>
</evidence>
<evidence type="ECO:0000313" key="2">
    <source>
        <dbReference type="Proteomes" id="UP000298138"/>
    </source>
</evidence>
<dbReference type="InterPro" id="IPR029063">
    <property type="entry name" value="SAM-dependent_MTases_sf"/>
</dbReference>
<dbReference type="STRING" id="341454.A0A4S2MQI6"/>
<dbReference type="EMBL" id="ML220131">
    <property type="protein sequence ID" value="TGZ79502.1"/>
    <property type="molecule type" value="Genomic_DNA"/>
</dbReference>
<dbReference type="Pfam" id="PF13489">
    <property type="entry name" value="Methyltransf_23"/>
    <property type="match status" value="1"/>
</dbReference>
<protein>
    <recommendedName>
        <fullName evidence="3">S-adenosyl-L-methionine-dependent methyltransferase</fullName>
    </recommendedName>
</protein>
<dbReference type="AlphaFoldDB" id="A0A4S2MQI6"/>
<proteinExistence type="predicted"/>
<dbReference type="CDD" id="cd02440">
    <property type="entry name" value="AdoMet_MTases"/>
    <property type="match status" value="1"/>
</dbReference>
<dbReference type="Proteomes" id="UP000298138">
    <property type="component" value="Unassembled WGS sequence"/>
</dbReference>
<gene>
    <name evidence="1" type="ORF">EX30DRAFT_109173</name>
</gene>
<sequence length="239" mass="27559">MRYVDTGRLISGETHPDVKVTGVDLMPIQPTWTYPNVVFETDDIEKNWTYPKNHFDFFHSRHLGMSIRGWRRYAAQFFAHIKLGGWVELSEHTLDPLYCDDDTLKEDSSLSLYYRVFRKSLELSGLDPGLSAEGLMQVLREAGSVDVSHRMYKNPWVPWPRNKRAKYLGAVAAECIKTRLEAYGMNLMTKVGEMEENEAASIMEDAVREVRSGKVHGYHNQWQITGRKPVEGRRFDGVD</sequence>
<organism evidence="1 2">
    <name type="scientific">Ascodesmis nigricans</name>
    <dbReference type="NCBI Taxonomy" id="341454"/>
    <lineage>
        <taxon>Eukaryota</taxon>
        <taxon>Fungi</taxon>
        <taxon>Dikarya</taxon>
        <taxon>Ascomycota</taxon>
        <taxon>Pezizomycotina</taxon>
        <taxon>Pezizomycetes</taxon>
        <taxon>Pezizales</taxon>
        <taxon>Ascodesmidaceae</taxon>
        <taxon>Ascodesmis</taxon>
    </lineage>
</organism>
<accession>A0A4S2MQI6</accession>
<reference evidence="1 2" key="1">
    <citation type="submission" date="2019-04" db="EMBL/GenBank/DDBJ databases">
        <title>Comparative genomics and transcriptomics to analyze fruiting body development in filamentous ascomycetes.</title>
        <authorList>
            <consortium name="DOE Joint Genome Institute"/>
            <person name="Lutkenhaus R."/>
            <person name="Traeger S."/>
            <person name="Breuer J."/>
            <person name="Kuo A."/>
            <person name="Lipzen A."/>
            <person name="Pangilinan J."/>
            <person name="Dilworth D."/>
            <person name="Sandor L."/>
            <person name="Poggeler S."/>
            <person name="Barry K."/>
            <person name="Grigoriev I.V."/>
            <person name="Nowrousian M."/>
        </authorList>
    </citation>
    <scope>NUCLEOTIDE SEQUENCE [LARGE SCALE GENOMIC DNA]</scope>
    <source>
        <strain evidence="1 2">CBS 389.68</strain>
    </source>
</reference>